<gene>
    <name evidence="1" type="ORF">ADICYQ_3439</name>
</gene>
<evidence type="ECO:0000313" key="1">
    <source>
        <dbReference type="EMBL" id="EPR67415.1"/>
    </source>
</evidence>
<dbReference type="EMBL" id="ATNM01000123">
    <property type="protein sequence ID" value="EPR67415.1"/>
    <property type="molecule type" value="Genomic_DNA"/>
</dbReference>
<name>S7VB03_9BACT</name>
<dbReference type="Proteomes" id="UP000014974">
    <property type="component" value="Unassembled WGS sequence"/>
</dbReference>
<protein>
    <submittedName>
        <fullName evidence="1">Uncharacterized protein</fullName>
    </submittedName>
</protein>
<accession>S7VB03</accession>
<evidence type="ECO:0000313" key="2">
    <source>
        <dbReference type="Proteomes" id="UP000014974"/>
    </source>
</evidence>
<sequence length="41" mass="4809">MSSLKDHHFSRLATKNHISTKANIPNNRELYFLFIPIDQNP</sequence>
<proteinExistence type="predicted"/>
<dbReference type="AlphaFoldDB" id="S7VB03"/>
<reference evidence="1 2" key="1">
    <citation type="journal article" date="2013" name="Genome Announc.">
        <title>Draft Genome Sequence of Cyclobacterium qasimii Strain M12-11BT, Isolated from Arctic Marine Sediment.</title>
        <authorList>
            <person name="Shivaji S."/>
            <person name="Ara S."/>
            <person name="Singh A."/>
            <person name="Kumar Pinnaka A."/>
        </authorList>
    </citation>
    <scope>NUCLEOTIDE SEQUENCE [LARGE SCALE GENOMIC DNA]</scope>
    <source>
        <strain evidence="1 2">M12-11B</strain>
    </source>
</reference>
<comment type="caution">
    <text evidence="1">The sequence shown here is derived from an EMBL/GenBank/DDBJ whole genome shotgun (WGS) entry which is preliminary data.</text>
</comment>
<organism evidence="1 2">
    <name type="scientific">Cyclobacterium qasimii M12-11B</name>
    <dbReference type="NCBI Taxonomy" id="641524"/>
    <lineage>
        <taxon>Bacteria</taxon>
        <taxon>Pseudomonadati</taxon>
        <taxon>Bacteroidota</taxon>
        <taxon>Cytophagia</taxon>
        <taxon>Cytophagales</taxon>
        <taxon>Cyclobacteriaceae</taxon>
        <taxon>Cyclobacterium</taxon>
    </lineage>
</organism>